<dbReference type="Proteomes" id="UP001630127">
    <property type="component" value="Unassembled WGS sequence"/>
</dbReference>
<keyword evidence="1" id="KW-0862">Zinc</keyword>
<dbReference type="InterPro" id="IPR031052">
    <property type="entry name" value="FHY3/FAR1"/>
</dbReference>
<comment type="similarity">
    <text evidence="1">Belongs to the FHY3/FAR1 family.</text>
</comment>
<gene>
    <name evidence="3" type="ORF">ACH5RR_033941</name>
</gene>
<dbReference type="GO" id="GO:0008270">
    <property type="term" value="F:zinc ion binding"/>
    <property type="evidence" value="ECO:0007669"/>
    <property type="project" value="UniProtKB-UniRule"/>
</dbReference>
<protein>
    <recommendedName>
        <fullName evidence="1">Protein FAR1-RELATED SEQUENCE</fullName>
    </recommendedName>
</protein>
<reference evidence="3 4" key="1">
    <citation type="submission" date="2024-11" db="EMBL/GenBank/DDBJ databases">
        <title>A near-complete genome assembly of Cinchona calisaya.</title>
        <authorList>
            <person name="Lian D.C."/>
            <person name="Zhao X.W."/>
            <person name="Wei L."/>
        </authorList>
    </citation>
    <scope>NUCLEOTIDE SEQUENCE [LARGE SCALE GENOMIC DNA]</scope>
    <source>
        <tissue evidence="3">Nenye</tissue>
    </source>
</reference>
<dbReference type="EMBL" id="JBJUIK010000014">
    <property type="protein sequence ID" value="KAL3504100.1"/>
    <property type="molecule type" value="Genomic_DNA"/>
</dbReference>
<dbReference type="AlphaFoldDB" id="A0ABD2YE33"/>
<keyword evidence="1" id="KW-0479">Metal-binding</keyword>
<dbReference type="GO" id="GO:0005634">
    <property type="term" value="C:nucleus"/>
    <property type="evidence" value="ECO:0007669"/>
    <property type="project" value="UniProtKB-SubCell"/>
</dbReference>
<comment type="subcellular location">
    <subcellularLocation>
        <location evidence="1">Nucleus</location>
    </subcellularLocation>
</comment>
<dbReference type="PANTHER" id="PTHR31669:SF299">
    <property type="entry name" value="PROTEIN FAR1-RELATED SEQUENCE"/>
    <property type="match status" value="1"/>
</dbReference>
<evidence type="ECO:0000256" key="1">
    <source>
        <dbReference type="RuleBase" id="RU367018"/>
    </source>
</evidence>
<keyword evidence="4" id="KW-1185">Reference proteome</keyword>
<dbReference type="PANTHER" id="PTHR31669">
    <property type="entry name" value="PROTEIN FAR1-RELATED SEQUENCE 10-RELATED"/>
    <property type="match status" value="1"/>
</dbReference>
<dbReference type="InterPro" id="IPR018289">
    <property type="entry name" value="MULE_transposase_dom"/>
</dbReference>
<organism evidence="3 4">
    <name type="scientific">Cinchona calisaya</name>
    <dbReference type="NCBI Taxonomy" id="153742"/>
    <lineage>
        <taxon>Eukaryota</taxon>
        <taxon>Viridiplantae</taxon>
        <taxon>Streptophyta</taxon>
        <taxon>Embryophyta</taxon>
        <taxon>Tracheophyta</taxon>
        <taxon>Spermatophyta</taxon>
        <taxon>Magnoliopsida</taxon>
        <taxon>eudicotyledons</taxon>
        <taxon>Gunneridae</taxon>
        <taxon>Pentapetalae</taxon>
        <taxon>asterids</taxon>
        <taxon>lamiids</taxon>
        <taxon>Gentianales</taxon>
        <taxon>Rubiaceae</taxon>
        <taxon>Cinchonoideae</taxon>
        <taxon>Cinchoneae</taxon>
        <taxon>Cinchona</taxon>
    </lineage>
</organism>
<sequence length="143" mass="17161">MSEKKPNTILQDKDVAIAKALTSTWPDTYHHLCIWHIFQNAANHLSLVFAKYKSFANDYSSCVYDFDEEDFISKWKEILDKYDLQNNDWLNRMFAIKVKWPLVYRRDTFYADMTTTQRSESTNSVIKGYEEFFDNFQRLIDDR</sequence>
<name>A0ABD2YE33_9GENT</name>
<keyword evidence="1" id="KW-0863">Zinc-finger</keyword>
<evidence type="ECO:0000313" key="4">
    <source>
        <dbReference type="Proteomes" id="UP001630127"/>
    </source>
</evidence>
<comment type="caution">
    <text evidence="3">The sequence shown here is derived from an EMBL/GenBank/DDBJ whole genome shotgun (WGS) entry which is preliminary data.</text>
</comment>
<evidence type="ECO:0000313" key="3">
    <source>
        <dbReference type="EMBL" id="KAL3504100.1"/>
    </source>
</evidence>
<dbReference type="GO" id="GO:0006355">
    <property type="term" value="P:regulation of DNA-templated transcription"/>
    <property type="evidence" value="ECO:0007669"/>
    <property type="project" value="UniProtKB-UniRule"/>
</dbReference>
<keyword evidence="1" id="KW-0539">Nucleus</keyword>
<dbReference type="Pfam" id="PF10551">
    <property type="entry name" value="MULE"/>
    <property type="match status" value="1"/>
</dbReference>
<comment type="function">
    <text evidence="1">Putative transcription activator involved in regulating light control of development.</text>
</comment>
<evidence type="ECO:0000259" key="2">
    <source>
        <dbReference type="Pfam" id="PF10551"/>
    </source>
</evidence>
<proteinExistence type="inferred from homology"/>
<feature type="domain" description="MULE transposase" evidence="2">
    <location>
        <begin position="1"/>
        <end position="40"/>
    </location>
</feature>
<accession>A0ABD2YE33</accession>